<evidence type="ECO:0000256" key="1">
    <source>
        <dbReference type="ARBA" id="ARBA00023235"/>
    </source>
</evidence>
<dbReference type="EMBL" id="JAGSOJ010000005">
    <property type="protein sequence ID" value="MCM1992291.1"/>
    <property type="molecule type" value="Genomic_DNA"/>
</dbReference>
<evidence type="ECO:0000313" key="3">
    <source>
        <dbReference type="EMBL" id="MCM1992291.1"/>
    </source>
</evidence>
<dbReference type="InterPro" id="IPR050417">
    <property type="entry name" value="Sugar_Epim/Isomerase"/>
</dbReference>
<evidence type="ECO:0000259" key="2">
    <source>
        <dbReference type="Pfam" id="PF01261"/>
    </source>
</evidence>
<protein>
    <submittedName>
        <fullName evidence="3">TIM barrel protein</fullName>
    </submittedName>
</protein>
<dbReference type="Pfam" id="PF01261">
    <property type="entry name" value="AP_endonuc_2"/>
    <property type="match status" value="1"/>
</dbReference>
<reference evidence="3" key="1">
    <citation type="journal article" date="2021" name="mSystems">
        <title>Bacteria and Archaea Synergistically Convert Glycine Betaine to Biogenic Methane in the Formosa Cold Seep of the South China Sea.</title>
        <authorList>
            <person name="Li L."/>
            <person name="Zhang W."/>
            <person name="Zhang S."/>
            <person name="Song L."/>
            <person name="Sun Q."/>
            <person name="Zhang H."/>
            <person name="Xiang H."/>
            <person name="Dong X."/>
        </authorList>
    </citation>
    <scope>NUCLEOTIDE SEQUENCE</scope>
    <source>
        <strain evidence="3">ZWT</strain>
    </source>
</reference>
<organism evidence="3 4">
    <name type="scientific">Oceanirhabdus seepicola</name>
    <dbReference type="NCBI Taxonomy" id="2828781"/>
    <lineage>
        <taxon>Bacteria</taxon>
        <taxon>Bacillati</taxon>
        <taxon>Bacillota</taxon>
        <taxon>Clostridia</taxon>
        <taxon>Eubacteriales</taxon>
        <taxon>Clostridiaceae</taxon>
        <taxon>Oceanirhabdus</taxon>
    </lineage>
</organism>
<dbReference type="PANTHER" id="PTHR43489:SF7">
    <property type="entry name" value="3-DEHYDRO-D-GULOSIDE 4-EPIMERASE-RELATED"/>
    <property type="match status" value="1"/>
</dbReference>
<name>A0A9J6P6R6_9CLOT</name>
<dbReference type="SUPFAM" id="SSF51658">
    <property type="entry name" value="Xylose isomerase-like"/>
    <property type="match status" value="1"/>
</dbReference>
<dbReference type="Gene3D" id="3.20.20.150">
    <property type="entry name" value="Divalent-metal-dependent TIM barrel enzymes"/>
    <property type="match status" value="1"/>
</dbReference>
<dbReference type="InterPro" id="IPR036237">
    <property type="entry name" value="Xyl_isomerase-like_sf"/>
</dbReference>
<comment type="caution">
    <text evidence="3">The sequence shown here is derived from an EMBL/GenBank/DDBJ whole genome shotgun (WGS) entry which is preliminary data.</text>
</comment>
<dbReference type="PANTHER" id="PTHR43489">
    <property type="entry name" value="ISOMERASE"/>
    <property type="match status" value="1"/>
</dbReference>
<keyword evidence="1" id="KW-0413">Isomerase</keyword>
<keyword evidence="4" id="KW-1185">Reference proteome</keyword>
<accession>A0A9J6P6R6</accession>
<dbReference type="RefSeq" id="WP_250861449.1">
    <property type="nucleotide sequence ID" value="NZ_JAGSOJ010000005.1"/>
</dbReference>
<dbReference type="Proteomes" id="UP001056429">
    <property type="component" value="Unassembled WGS sequence"/>
</dbReference>
<evidence type="ECO:0000313" key="4">
    <source>
        <dbReference type="Proteomes" id="UP001056429"/>
    </source>
</evidence>
<gene>
    <name evidence="3" type="ORF">KDK92_21415</name>
</gene>
<reference evidence="3" key="2">
    <citation type="submission" date="2021-04" db="EMBL/GenBank/DDBJ databases">
        <authorList>
            <person name="Dong X."/>
        </authorList>
    </citation>
    <scope>NUCLEOTIDE SEQUENCE</scope>
    <source>
        <strain evidence="3">ZWT</strain>
    </source>
</reference>
<feature type="domain" description="Xylose isomerase-like TIM barrel" evidence="2">
    <location>
        <begin position="99"/>
        <end position="286"/>
    </location>
</feature>
<dbReference type="AlphaFoldDB" id="A0A9J6P6R6"/>
<dbReference type="InterPro" id="IPR013022">
    <property type="entry name" value="Xyl_isomerase-like_TIM-brl"/>
</dbReference>
<proteinExistence type="predicted"/>
<dbReference type="GO" id="GO:0016853">
    <property type="term" value="F:isomerase activity"/>
    <property type="evidence" value="ECO:0007669"/>
    <property type="project" value="UniProtKB-KW"/>
</dbReference>
<sequence length="324" mass="39025">MYKILNISNYDGDLKKFEYNHSNMTKFLENYNLDGFEIIQFNQWKEEQIPKDILKGLHLRFYPTWIDFYRGDMDKLLSKTESQENISMLYGGNHKNVMIDYYKSELRTAKEMGVEYVVFHVCHVDLHEALTYEFSYSDEEIIDEAANLINEIFNGEEEYKFSLLLENLWWPGLKLKNKENMRSIIEKINYDKVGFMLDTGHMINTNIDIKDKDEAVEYIIETIDELYEMKKYIKGIHLNYSLSGDYVKKFIESQKKIKSKYEFKELFKNIYNHISKIDYHDPFEHERVNELIESLDIKYLVYELLAPTLEELEDKIKRQDKWIK</sequence>